<name>A0A544TD29_9BACI</name>
<dbReference type="AlphaFoldDB" id="A0A544TD29"/>
<evidence type="ECO:0000313" key="2">
    <source>
        <dbReference type="EMBL" id="TQR15331.1"/>
    </source>
</evidence>
<keyword evidence="3" id="KW-1185">Reference proteome</keyword>
<reference evidence="2 3" key="1">
    <citation type="submission" date="2019-05" db="EMBL/GenBank/DDBJ databases">
        <title>Psychrobacillus vulpis sp. nov., a new species isolated from feces of a red fox that inhabits in The Tablas de Daimiel Natural Park, Albacete, Spain.</title>
        <authorList>
            <person name="Rodriguez M."/>
            <person name="Reina J.C."/>
            <person name="Bejar V."/>
            <person name="Llamas I."/>
        </authorList>
    </citation>
    <scope>NUCLEOTIDE SEQUENCE [LARGE SCALE GENOMIC DNA]</scope>
    <source>
        <strain evidence="2 3">NHI-2</strain>
    </source>
</reference>
<proteinExistence type="predicted"/>
<evidence type="ECO:0000259" key="1">
    <source>
        <dbReference type="Pfam" id="PF04073"/>
    </source>
</evidence>
<feature type="domain" description="YbaK/aminoacyl-tRNA synthetase-associated" evidence="1">
    <location>
        <begin position="26"/>
        <end position="139"/>
    </location>
</feature>
<dbReference type="EMBL" id="VDGG01000016">
    <property type="protein sequence ID" value="TQR15331.1"/>
    <property type="molecule type" value="Genomic_DNA"/>
</dbReference>
<dbReference type="Gene3D" id="3.90.960.10">
    <property type="entry name" value="YbaK/aminoacyl-tRNA synthetase-associated domain"/>
    <property type="match status" value="1"/>
</dbReference>
<comment type="caution">
    <text evidence="2">The sequence shown here is derived from an EMBL/GenBank/DDBJ whole genome shotgun (WGS) entry which is preliminary data.</text>
</comment>
<dbReference type="CDD" id="cd04333">
    <property type="entry name" value="ProX_deacylase"/>
    <property type="match status" value="1"/>
</dbReference>
<protein>
    <submittedName>
        <fullName evidence="2">YbaK/EbsC family protein</fullName>
    </submittedName>
</protein>
<dbReference type="PANTHER" id="PTHR30411">
    <property type="entry name" value="CYTOPLASMIC PROTEIN"/>
    <property type="match status" value="1"/>
</dbReference>
<evidence type="ECO:0000313" key="3">
    <source>
        <dbReference type="Proteomes" id="UP000318937"/>
    </source>
</evidence>
<organism evidence="2 3">
    <name type="scientific">Psychrobacillus soli</name>
    <dbReference type="NCBI Taxonomy" id="1543965"/>
    <lineage>
        <taxon>Bacteria</taxon>
        <taxon>Bacillati</taxon>
        <taxon>Bacillota</taxon>
        <taxon>Bacilli</taxon>
        <taxon>Bacillales</taxon>
        <taxon>Bacillaceae</taxon>
        <taxon>Psychrobacillus</taxon>
    </lineage>
</organism>
<dbReference type="GO" id="GO:0002161">
    <property type="term" value="F:aminoacyl-tRNA deacylase activity"/>
    <property type="evidence" value="ECO:0007669"/>
    <property type="project" value="InterPro"/>
</dbReference>
<dbReference type="Pfam" id="PF04073">
    <property type="entry name" value="tRNA_edit"/>
    <property type="match status" value="1"/>
</dbReference>
<dbReference type="RefSeq" id="WP_142607179.1">
    <property type="nucleotide sequence ID" value="NZ_VDGG01000016.1"/>
</dbReference>
<dbReference type="InterPro" id="IPR007214">
    <property type="entry name" value="YbaK/aa-tRNA-synth-assoc-dom"/>
</dbReference>
<dbReference type="PANTHER" id="PTHR30411:SF1">
    <property type="entry name" value="CYTOPLASMIC PROTEIN"/>
    <property type="match status" value="1"/>
</dbReference>
<dbReference type="InterPro" id="IPR036754">
    <property type="entry name" value="YbaK/aa-tRNA-synt-asso_dom_sf"/>
</dbReference>
<dbReference type="Proteomes" id="UP000318937">
    <property type="component" value="Unassembled WGS sequence"/>
</dbReference>
<accession>A0A544TD29</accession>
<sequence>MAIEVVRDYFKEIGIEERIMEFEASSATVELAAQALNVEGARIAKTLSFKKEEGCILVVAAGDAKIDNAKFKATFGVKAKMLTPDEVIEKVGHAVGGVCPFGIPEDVAVYLDESLQRFETVFPACGSSNSAIELTCEELFSYAKGREWVDVCKGWE</sequence>
<dbReference type="OrthoDB" id="9798760at2"/>
<dbReference type="SUPFAM" id="SSF55826">
    <property type="entry name" value="YbaK/ProRS associated domain"/>
    <property type="match status" value="1"/>
</dbReference>
<gene>
    <name evidence="2" type="ORF">FG383_09515</name>
</gene>